<keyword evidence="2" id="KW-1185">Reference proteome</keyword>
<dbReference type="STRING" id="1576369.SAMN05421753_101353"/>
<dbReference type="RefSeq" id="WP_092047356.1">
    <property type="nucleotide sequence ID" value="NZ_FOQD01000001.1"/>
</dbReference>
<evidence type="ECO:0000313" key="2">
    <source>
        <dbReference type="Proteomes" id="UP000199518"/>
    </source>
</evidence>
<accession>A0A1I3BB53</accession>
<evidence type="ECO:0000313" key="1">
    <source>
        <dbReference type="EMBL" id="SFH59533.1"/>
    </source>
</evidence>
<name>A0A1I3BB53_9PLAN</name>
<evidence type="ECO:0008006" key="3">
    <source>
        <dbReference type="Google" id="ProtNLM"/>
    </source>
</evidence>
<gene>
    <name evidence="1" type="ORF">SAMN05421753_101353</name>
</gene>
<dbReference type="Proteomes" id="UP000199518">
    <property type="component" value="Unassembled WGS sequence"/>
</dbReference>
<reference evidence="2" key="1">
    <citation type="submission" date="2016-10" db="EMBL/GenBank/DDBJ databases">
        <authorList>
            <person name="Varghese N."/>
            <person name="Submissions S."/>
        </authorList>
    </citation>
    <scope>NUCLEOTIDE SEQUENCE [LARGE SCALE GENOMIC DNA]</scope>
    <source>
        <strain evidence="2">DSM 26348</strain>
    </source>
</reference>
<dbReference type="AlphaFoldDB" id="A0A1I3BB53"/>
<sequence length="588" mass="64943">MAYFGAKTASIRSWSYAVACFACLIISDSLLYSQNPAEQANYEPANLAQQAIETLIAASSSVDEANRLSFDNVLARTLLLKIRLHQIGSLPAFVEATRQVDFPFSRLDVESALGGELAFQGRIEEALALIDAADDSGSMTNNDRLNIASGVADELTRQGRFNEVAVVASHLKTTDCQAHLLFFGVIAPLASLGDVTGAIKQLEQIQDETGEFALLLAEELFRFNQPEESFSLLIKHFPPPIEIAADSEQPFRLIGAVKLYAKLGKAIIVNKFCDAYRTIKNYPFLLEALATAYFYEGNNEQFLKTSREITQLTPFNVYALSEPLHLLSLRSPESLTPALQFIGDSVPASDQDTAFYVLSQRLQDQQRWRDALEVLLLTSARSSRLYACIEFVERMAKSSATSREFDAVAKQILQVFQLEKEPIRTELLCGFVTAWAKRQPVNEAIRRSLIACVHETRQRLARQVESGMNVKADSQIADLVEAWLAVKETNFPIDILDLVANPDLREDLRARILIGNKDYPSALSAALKTLPADRPDLLMHIFKRASLNHRADWALSAAASLTGIDRGAALAGIAAGVSGLLNEEFPRD</sequence>
<dbReference type="EMBL" id="FOQD01000001">
    <property type="protein sequence ID" value="SFH59533.1"/>
    <property type="molecule type" value="Genomic_DNA"/>
</dbReference>
<proteinExistence type="predicted"/>
<organism evidence="1 2">
    <name type="scientific">Planctomicrobium piriforme</name>
    <dbReference type="NCBI Taxonomy" id="1576369"/>
    <lineage>
        <taxon>Bacteria</taxon>
        <taxon>Pseudomonadati</taxon>
        <taxon>Planctomycetota</taxon>
        <taxon>Planctomycetia</taxon>
        <taxon>Planctomycetales</taxon>
        <taxon>Planctomycetaceae</taxon>
        <taxon>Planctomicrobium</taxon>
    </lineage>
</organism>
<protein>
    <recommendedName>
        <fullName evidence="3">HEAT repeat-containing protein</fullName>
    </recommendedName>
</protein>